<dbReference type="Proteomes" id="UP000324800">
    <property type="component" value="Unassembled WGS sequence"/>
</dbReference>
<proteinExistence type="predicted"/>
<accession>A0A5J4X439</accession>
<name>A0A5J4X439_9EUKA</name>
<evidence type="ECO:0000313" key="2">
    <source>
        <dbReference type="Proteomes" id="UP000324800"/>
    </source>
</evidence>
<organism evidence="1 2">
    <name type="scientific">Streblomastix strix</name>
    <dbReference type="NCBI Taxonomy" id="222440"/>
    <lineage>
        <taxon>Eukaryota</taxon>
        <taxon>Metamonada</taxon>
        <taxon>Preaxostyla</taxon>
        <taxon>Oxymonadida</taxon>
        <taxon>Streblomastigidae</taxon>
        <taxon>Streblomastix</taxon>
    </lineage>
</organism>
<dbReference type="EMBL" id="SNRW01000415">
    <property type="protein sequence ID" value="KAA6401279.1"/>
    <property type="molecule type" value="Genomic_DNA"/>
</dbReference>
<evidence type="ECO:0000313" key="1">
    <source>
        <dbReference type="EMBL" id="KAA6401279.1"/>
    </source>
</evidence>
<reference evidence="1 2" key="1">
    <citation type="submission" date="2019-03" db="EMBL/GenBank/DDBJ databases">
        <title>Single cell metagenomics reveals metabolic interactions within the superorganism composed of flagellate Streblomastix strix and complex community of Bacteroidetes bacteria on its surface.</title>
        <authorList>
            <person name="Treitli S.C."/>
            <person name="Kolisko M."/>
            <person name="Husnik F."/>
            <person name="Keeling P."/>
            <person name="Hampl V."/>
        </authorList>
    </citation>
    <scope>NUCLEOTIDE SEQUENCE [LARGE SCALE GENOMIC DNA]</scope>
    <source>
        <strain evidence="1">ST1C</strain>
    </source>
</reference>
<dbReference type="AlphaFoldDB" id="A0A5J4X439"/>
<gene>
    <name evidence="1" type="ORF">EZS28_003196</name>
</gene>
<comment type="caution">
    <text evidence="1">The sequence shown here is derived from an EMBL/GenBank/DDBJ whole genome shotgun (WGS) entry which is preliminary data.</text>
</comment>
<sequence length="123" mass="14152">MYSDASAQSELVDVGYARVFTVAISASGGHGEQQDQEIFRGLHSIFFFLNYLQGAYSMPLQPLLVRRSVEQIEEEGAIEEIDAQLINDGHYNCNIKEQTNNVKRMILNYFINKSNRRPFQFNR</sequence>
<protein>
    <submittedName>
        <fullName evidence="1">Uncharacterized protein</fullName>
    </submittedName>
</protein>